<gene>
    <name evidence="1" type="ORF">VPNG_00164</name>
</gene>
<dbReference type="EMBL" id="LKEB01000001">
    <property type="protein sequence ID" value="ROW18391.1"/>
    <property type="molecule type" value="Genomic_DNA"/>
</dbReference>
<reference evidence="1 2" key="1">
    <citation type="submission" date="2015-09" db="EMBL/GenBank/DDBJ databases">
        <title>Host preference determinants of Valsa canker pathogens revealed by comparative genomics.</title>
        <authorList>
            <person name="Yin Z."/>
            <person name="Huang L."/>
        </authorList>
    </citation>
    <scope>NUCLEOTIDE SEQUENCE [LARGE SCALE GENOMIC DNA]</scope>
    <source>
        <strain evidence="1 2">SXYLt</strain>
    </source>
</reference>
<proteinExistence type="predicted"/>
<dbReference type="OrthoDB" id="5235363at2759"/>
<name>A0A423XPE4_9PEZI</name>
<evidence type="ECO:0000313" key="1">
    <source>
        <dbReference type="EMBL" id="ROW18391.1"/>
    </source>
</evidence>
<keyword evidence="2" id="KW-1185">Reference proteome</keyword>
<evidence type="ECO:0000313" key="2">
    <source>
        <dbReference type="Proteomes" id="UP000285146"/>
    </source>
</evidence>
<dbReference type="AlphaFoldDB" id="A0A423XPE4"/>
<dbReference type="InParanoid" id="A0A423XPE4"/>
<sequence>MCCCWEWKPRYFCTWCRAPLYWHPRPGRPQPCTSSRLTGGGELGNCVQGGRAVPVESERVYSGCCADCARLVAGGMVPAHYRDVRRPLEDEGWDGYRKKKKSDVNHPRKCVIL</sequence>
<accession>A0A423XPE4</accession>
<dbReference type="Proteomes" id="UP000285146">
    <property type="component" value="Unassembled WGS sequence"/>
</dbReference>
<protein>
    <submittedName>
        <fullName evidence="1">Uncharacterized protein</fullName>
    </submittedName>
</protein>
<comment type="caution">
    <text evidence="1">The sequence shown here is derived from an EMBL/GenBank/DDBJ whole genome shotgun (WGS) entry which is preliminary data.</text>
</comment>
<organism evidence="1 2">
    <name type="scientific">Cytospora leucostoma</name>
    <dbReference type="NCBI Taxonomy" id="1230097"/>
    <lineage>
        <taxon>Eukaryota</taxon>
        <taxon>Fungi</taxon>
        <taxon>Dikarya</taxon>
        <taxon>Ascomycota</taxon>
        <taxon>Pezizomycotina</taxon>
        <taxon>Sordariomycetes</taxon>
        <taxon>Sordariomycetidae</taxon>
        <taxon>Diaporthales</taxon>
        <taxon>Cytosporaceae</taxon>
        <taxon>Cytospora</taxon>
    </lineage>
</organism>